<name>A0ACD1A8Z7_9FIRM</name>
<evidence type="ECO:0000313" key="1">
    <source>
        <dbReference type="EMBL" id="QOX62913.1"/>
    </source>
</evidence>
<dbReference type="Proteomes" id="UP000594014">
    <property type="component" value="Chromosome"/>
</dbReference>
<protein>
    <submittedName>
        <fullName evidence="1">Uncharacterized protein</fullName>
    </submittedName>
</protein>
<gene>
    <name evidence="1" type="ORF">FRZ06_05945</name>
</gene>
<dbReference type="EMBL" id="CP042469">
    <property type="protein sequence ID" value="QOX62913.1"/>
    <property type="molecule type" value="Genomic_DNA"/>
</dbReference>
<keyword evidence="2" id="KW-1185">Reference proteome</keyword>
<accession>A0ACD1A8Z7</accession>
<proteinExistence type="predicted"/>
<evidence type="ECO:0000313" key="2">
    <source>
        <dbReference type="Proteomes" id="UP000594014"/>
    </source>
</evidence>
<sequence>MAKNKTKVIAVSGIMLALSVITLFAATFIPGIELTLFALGSAYVAIILIEFTPGAGWIFYIASVILSFLITPNKAALIPYALFFGVFPIIKYYIEKDRKLPQVAEVILKLVFFNGLFAFGFYLFGEAFTGTIHMPELAFPLIIAGGQVFFLAYDYILTMIIGFYYKRRPKI</sequence>
<reference evidence="1" key="1">
    <citation type="submission" date="2019-08" db="EMBL/GenBank/DDBJ databases">
        <title>Genome sequence of Clostridiales bacterium MT110.</title>
        <authorList>
            <person name="Cao J."/>
        </authorList>
    </citation>
    <scope>NUCLEOTIDE SEQUENCE</scope>
    <source>
        <strain evidence="1">MT110</strain>
    </source>
</reference>
<organism evidence="1 2">
    <name type="scientific">Anoxybacterium hadale</name>
    <dbReference type="NCBI Taxonomy" id="3408580"/>
    <lineage>
        <taxon>Bacteria</taxon>
        <taxon>Bacillati</taxon>
        <taxon>Bacillota</taxon>
        <taxon>Clostridia</taxon>
        <taxon>Peptostreptococcales</taxon>
        <taxon>Anaerovoracaceae</taxon>
        <taxon>Anoxybacterium</taxon>
    </lineage>
</organism>